<dbReference type="InterPro" id="IPR007221">
    <property type="entry name" value="MreC"/>
</dbReference>
<dbReference type="PANTHER" id="PTHR34138:SF1">
    <property type="entry name" value="CELL SHAPE-DETERMINING PROTEIN MREC"/>
    <property type="match status" value="1"/>
</dbReference>
<dbReference type="GO" id="GO:0008360">
    <property type="term" value="P:regulation of cell shape"/>
    <property type="evidence" value="ECO:0007669"/>
    <property type="project" value="UniProtKB-KW"/>
</dbReference>
<proteinExistence type="inferred from homology"/>
<organism evidence="7">
    <name type="scientific">hydrothermal vent metagenome</name>
    <dbReference type="NCBI Taxonomy" id="652676"/>
    <lineage>
        <taxon>unclassified sequences</taxon>
        <taxon>metagenomes</taxon>
        <taxon>ecological metagenomes</taxon>
    </lineage>
</organism>
<feature type="domain" description="Rod shape-determining protein MreC beta-barrel core" evidence="6">
    <location>
        <begin position="101"/>
        <end position="248"/>
    </location>
</feature>
<dbReference type="PIRSF" id="PIRSF038471">
    <property type="entry name" value="MreC"/>
    <property type="match status" value="1"/>
</dbReference>
<evidence type="ECO:0000256" key="5">
    <source>
        <dbReference type="SAM" id="Coils"/>
    </source>
</evidence>
<dbReference type="Pfam" id="PF04085">
    <property type="entry name" value="MreC"/>
    <property type="match status" value="1"/>
</dbReference>
<keyword evidence="5" id="KW-0175">Coiled coil</keyword>
<evidence type="ECO:0000256" key="4">
    <source>
        <dbReference type="ARBA" id="ARBA00032089"/>
    </source>
</evidence>
<feature type="coiled-coil region" evidence="5">
    <location>
        <begin position="45"/>
        <end position="75"/>
    </location>
</feature>
<dbReference type="NCBIfam" id="TIGR00219">
    <property type="entry name" value="mreC"/>
    <property type="match status" value="1"/>
</dbReference>
<comment type="similarity">
    <text evidence="1">Belongs to the MreC family.</text>
</comment>
<accession>A0A3B1AJ44</accession>
<evidence type="ECO:0000256" key="1">
    <source>
        <dbReference type="ARBA" id="ARBA00009369"/>
    </source>
</evidence>
<dbReference type="AlphaFoldDB" id="A0A3B1AJ44"/>
<evidence type="ECO:0000259" key="6">
    <source>
        <dbReference type="Pfam" id="PF04085"/>
    </source>
</evidence>
<sequence length="266" mass="29353">MVLDHRFHATDAIRSTLSIVVDPIRYVVNLPTDIKDWASSSLVSHSTLEDENQTLKTQNQLLKAKLQKYASLKAENTNLRGLLKSTEKYEDKLEQVLIAEILSVDLDPFRRKVVINKGSSHNVYIGQPIIGAQGVMGKIIHVGPLSSTALIITDASHSIPVQVNRNNLRAIATGIPKDNKLEVIHQPNNVDIKVDDLLVTSGLGCVFPDGYPVGRVINITTNLSLPFARIIVQPTAQLDKNREVLLVWPNFGGNKQSDCRGPEEES</sequence>
<reference evidence="7" key="1">
    <citation type="submission" date="2018-06" db="EMBL/GenBank/DDBJ databases">
        <authorList>
            <person name="Zhirakovskaya E."/>
        </authorList>
    </citation>
    <scope>NUCLEOTIDE SEQUENCE</scope>
</reference>
<name>A0A3B1AJ44_9ZZZZ</name>
<keyword evidence="3" id="KW-0133">Cell shape</keyword>
<dbReference type="InterPro" id="IPR055342">
    <property type="entry name" value="MreC_beta-barrel_core"/>
</dbReference>
<evidence type="ECO:0000313" key="7">
    <source>
        <dbReference type="EMBL" id="VAW93884.1"/>
    </source>
</evidence>
<dbReference type="GO" id="GO:0005886">
    <property type="term" value="C:plasma membrane"/>
    <property type="evidence" value="ECO:0007669"/>
    <property type="project" value="TreeGrafter"/>
</dbReference>
<dbReference type="InterPro" id="IPR042175">
    <property type="entry name" value="Cell/Rod_MreC_2"/>
</dbReference>
<evidence type="ECO:0000256" key="3">
    <source>
        <dbReference type="ARBA" id="ARBA00022960"/>
    </source>
</evidence>
<dbReference type="Gene3D" id="2.40.10.340">
    <property type="entry name" value="Rod shape-determining protein MreC, domain 1"/>
    <property type="match status" value="1"/>
</dbReference>
<dbReference type="Gene3D" id="2.40.10.350">
    <property type="entry name" value="Rod shape-determining protein MreC, domain 2"/>
    <property type="match status" value="1"/>
</dbReference>
<dbReference type="PANTHER" id="PTHR34138">
    <property type="entry name" value="CELL SHAPE-DETERMINING PROTEIN MREC"/>
    <property type="match status" value="1"/>
</dbReference>
<dbReference type="InterPro" id="IPR042177">
    <property type="entry name" value="Cell/Rod_1"/>
</dbReference>
<protein>
    <recommendedName>
        <fullName evidence="2">Cell shape-determining protein MreC</fullName>
    </recommendedName>
    <alternativeName>
        <fullName evidence="4">Cell shape protein MreC</fullName>
    </alternativeName>
</protein>
<gene>
    <name evidence="7" type="ORF">MNBD_GAMMA21-170</name>
</gene>
<evidence type="ECO:0000256" key="2">
    <source>
        <dbReference type="ARBA" id="ARBA00013855"/>
    </source>
</evidence>
<dbReference type="EMBL" id="UOFR01000023">
    <property type="protein sequence ID" value="VAW93884.1"/>
    <property type="molecule type" value="Genomic_DNA"/>
</dbReference>